<evidence type="ECO:0000259" key="4">
    <source>
        <dbReference type="SMART" id="SM00382"/>
    </source>
</evidence>
<dbReference type="GO" id="GO:0005737">
    <property type="term" value="C:cytoplasm"/>
    <property type="evidence" value="ECO:0007669"/>
    <property type="project" value="TreeGrafter"/>
</dbReference>
<organism evidence="5 6">
    <name type="scientific">Nonomuraea phyllanthi</name>
    <dbReference type="NCBI Taxonomy" id="2219224"/>
    <lineage>
        <taxon>Bacteria</taxon>
        <taxon>Bacillati</taxon>
        <taxon>Actinomycetota</taxon>
        <taxon>Actinomycetes</taxon>
        <taxon>Streptosporangiales</taxon>
        <taxon>Streptosporangiaceae</taxon>
        <taxon>Nonomuraea</taxon>
    </lineage>
</organism>
<feature type="region of interest" description="Disordered" evidence="3">
    <location>
        <begin position="856"/>
        <end position="939"/>
    </location>
</feature>
<accession>A0A5C4WSU8</accession>
<dbReference type="PANTHER" id="PTHR16305:SF28">
    <property type="entry name" value="GUANYLATE CYCLASE DOMAIN-CONTAINING PROTEIN"/>
    <property type="match status" value="1"/>
</dbReference>
<sequence>MAIDVGAHELIGREHPAALMRAEIARVVGSHGGLVLVTGEAGIGKTTLVTSAAGEARRQGALVVGGACWDSGSAPGYWPWVQVIRALRRVAEPGEWAAAEEAAGGSLAALLGEGAGREGAIDDFRLYDAVTSALVSLSQRRPVVVVIDDLHVADPASLRLLEFAAQQTWFERLLLIGTYRDAEVEPVDHPLRDLLSPLVARATTITLTGLDQAGVGALMTRTAGHDPPAELVAEVHLRTGGNPFFVEQTARLWRSGGSAGAIAPGVRDALLRRLSLLPRQVSELLPAAAVLGRQFHRQVLAAAVAAPVAHVDRLLELAVVAKLVVAKGGGVFAFVHDLVRETLYDSLDDPAELHGAIVRALDRAPGTAGRMLPGELARHAYLARDRLDGGRVVDLLLDAANDAKSRLAAEEQLGHQRRAYELCADLDRRRRAIVGLDLSRDLLHLGERDQAREVLDEAVRIARELDDPELPARVALTFHSFYGHDQALDLLREAHARLVGGSVPDERLALDLVLHLVSLARQGGDDAALVFSLWAHHDIIWGPDTAAERMALTGELIEVARRTADAELAHFAAALRWVAMIEQGDPRYLDAFHDYAAGGRRSGRAHLNLTTSVDLSIVSALTGRFAEAESALSDLTIDPLHDHFSFMVIHHRWAMASLQGAVEAAQELLHSLRGTEHPCRWVLEALTALQLGDVHTALRHFAEGEPRDRMARPLWLRLQAEVAAATRDPRLCAQARAALEPHRGRWVVSMFGWDVSGPYDLWLAMVDAAEERWPQAVEGFTAAWRSADGMRARPWSLLARAHLASTLLARGAPGDAETAERLLAEVRGEAGELGMRHVAEAGELGMGHVAEATRPAPLTSDIDTPTPDPHAPTPDPNATAPQRDPAVLRRDLPAPRHDPPSPQPQLQPRDEGKGASDIGSTGTDAVDSGVTDGGAGRLGREFRREGEVWSLTFAGRTAHMPDAKGLRDLHRLLGRPGDDVPAVRLLDPEGGELVVAARRMGGDAVLDEEAKTRYHRRLAQLDEEIDRAVELGDDRRAAEFDRERAALLEELRTAAGLGGRTRRLGDEAERARKTVTARIRDTLRKLDHAHPELAAHLRATVSTGSTCRYQPADAITWRL</sequence>
<reference evidence="5 6" key="1">
    <citation type="submission" date="2019-10" db="EMBL/GenBank/DDBJ databases">
        <title>Nonomuraea sp. nov., isolated from Phyllanthus amarus.</title>
        <authorList>
            <person name="Klykleung N."/>
            <person name="Tanasupawat S."/>
        </authorList>
    </citation>
    <scope>NUCLEOTIDE SEQUENCE [LARGE SCALE GENOMIC DNA]</scope>
    <source>
        <strain evidence="5 6">PA1-10</strain>
    </source>
</reference>
<dbReference type="RefSeq" id="WP_139629772.1">
    <property type="nucleotide sequence ID" value="NZ_VDLX02000002.1"/>
</dbReference>
<dbReference type="AlphaFoldDB" id="A0A5C4WSU8"/>
<dbReference type="GO" id="GO:0005524">
    <property type="term" value="F:ATP binding"/>
    <property type="evidence" value="ECO:0007669"/>
    <property type="project" value="UniProtKB-KW"/>
</dbReference>
<keyword evidence="1" id="KW-0547">Nucleotide-binding</keyword>
<keyword evidence="2" id="KW-0067">ATP-binding</keyword>
<dbReference type="SMART" id="SM00382">
    <property type="entry name" value="AAA"/>
    <property type="match status" value="1"/>
</dbReference>
<dbReference type="GO" id="GO:0004016">
    <property type="term" value="F:adenylate cyclase activity"/>
    <property type="evidence" value="ECO:0007669"/>
    <property type="project" value="TreeGrafter"/>
</dbReference>
<feature type="compositionally biased region" description="Basic and acidic residues" evidence="3">
    <location>
        <begin position="886"/>
        <end position="899"/>
    </location>
</feature>
<feature type="domain" description="AAA+ ATPase" evidence="4">
    <location>
        <begin position="31"/>
        <end position="210"/>
    </location>
</feature>
<protein>
    <submittedName>
        <fullName evidence="5">AAA family ATPase</fullName>
    </submittedName>
</protein>
<evidence type="ECO:0000313" key="5">
    <source>
        <dbReference type="EMBL" id="KAB8196711.1"/>
    </source>
</evidence>
<gene>
    <name evidence="5" type="ORF">FH608_008385</name>
</gene>
<evidence type="ECO:0000313" key="6">
    <source>
        <dbReference type="Proteomes" id="UP000312512"/>
    </source>
</evidence>
<dbReference type="Pfam" id="PF13191">
    <property type="entry name" value="AAA_16"/>
    <property type="match status" value="1"/>
</dbReference>
<evidence type="ECO:0000256" key="3">
    <source>
        <dbReference type="SAM" id="MobiDB-lite"/>
    </source>
</evidence>
<feature type="compositionally biased region" description="Pro residues" evidence="3">
    <location>
        <begin position="866"/>
        <end position="875"/>
    </location>
</feature>
<dbReference type="SUPFAM" id="SSF52540">
    <property type="entry name" value="P-loop containing nucleoside triphosphate hydrolases"/>
    <property type="match status" value="1"/>
</dbReference>
<dbReference type="OrthoDB" id="134712at2"/>
<evidence type="ECO:0000256" key="2">
    <source>
        <dbReference type="ARBA" id="ARBA00022840"/>
    </source>
</evidence>
<dbReference type="PANTHER" id="PTHR16305">
    <property type="entry name" value="TESTICULAR SOLUBLE ADENYLYL CYCLASE"/>
    <property type="match status" value="1"/>
</dbReference>
<dbReference type="InterPro" id="IPR027417">
    <property type="entry name" value="P-loop_NTPase"/>
</dbReference>
<dbReference type="InterPro" id="IPR041664">
    <property type="entry name" value="AAA_16"/>
</dbReference>
<evidence type="ECO:0000256" key="1">
    <source>
        <dbReference type="ARBA" id="ARBA00022741"/>
    </source>
</evidence>
<keyword evidence="6" id="KW-1185">Reference proteome</keyword>
<name>A0A5C4WSU8_9ACTN</name>
<dbReference type="EMBL" id="VDLX02000002">
    <property type="protein sequence ID" value="KAB8196711.1"/>
    <property type="molecule type" value="Genomic_DNA"/>
</dbReference>
<dbReference type="Proteomes" id="UP000312512">
    <property type="component" value="Unassembled WGS sequence"/>
</dbReference>
<proteinExistence type="predicted"/>
<dbReference type="InterPro" id="IPR003593">
    <property type="entry name" value="AAA+_ATPase"/>
</dbReference>
<comment type="caution">
    <text evidence="5">The sequence shown here is derived from an EMBL/GenBank/DDBJ whole genome shotgun (WGS) entry which is preliminary data.</text>
</comment>